<comment type="caution">
    <text evidence="1">The sequence shown here is derived from an EMBL/GenBank/DDBJ whole genome shotgun (WGS) entry which is preliminary data.</text>
</comment>
<dbReference type="RefSeq" id="WP_045774870.1">
    <property type="nucleotide sequence ID" value="NZ_LAJY01000096.1"/>
</dbReference>
<reference evidence="1 2" key="1">
    <citation type="submission" date="2015-03" db="EMBL/GenBank/DDBJ databases">
        <title>Draft genome sequence of Elstera litoralis.</title>
        <authorList>
            <person name="Rahalkar M.C."/>
            <person name="Dhakephalkar P.K."/>
            <person name="Pore S.D."/>
            <person name="Arora P."/>
            <person name="Kapse N.G."/>
            <person name="Pandit P.S."/>
        </authorList>
    </citation>
    <scope>NUCLEOTIDE SEQUENCE [LARGE SCALE GENOMIC DNA]</scope>
    <source>
        <strain evidence="1 2">Dia-1</strain>
    </source>
</reference>
<dbReference type="EMBL" id="LAJY01000096">
    <property type="protein sequence ID" value="KJV10429.1"/>
    <property type="molecule type" value="Genomic_DNA"/>
</dbReference>
<organism evidence="1 2">
    <name type="scientific">Elstera litoralis</name>
    <dbReference type="NCBI Taxonomy" id="552518"/>
    <lineage>
        <taxon>Bacteria</taxon>
        <taxon>Pseudomonadati</taxon>
        <taxon>Pseudomonadota</taxon>
        <taxon>Alphaproteobacteria</taxon>
        <taxon>Rhodospirillales</taxon>
        <taxon>Rhodospirillaceae</taxon>
        <taxon>Elstera</taxon>
    </lineage>
</organism>
<evidence type="ECO:0000313" key="1">
    <source>
        <dbReference type="EMBL" id="KJV10429.1"/>
    </source>
</evidence>
<proteinExistence type="predicted"/>
<protein>
    <submittedName>
        <fullName evidence="1">Uncharacterized protein</fullName>
    </submittedName>
</protein>
<name>A0A0F3IXV4_9PROT</name>
<keyword evidence="2" id="KW-1185">Reference proteome</keyword>
<gene>
    <name evidence="1" type="ORF">VZ95_04850</name>
</gene>
<dbReference type="Proteomes" id="UP000033774">
    <property type="component" value="Unassembled WGS sequence"/>
</dbReference>
<dbReference type="AlphaFoldDB" id="A0A0F3IXV4"/>
<accession>A0A0F3IXV4</accession>
<sequence>MRRIADSLGIALRVHLGPAGGTRIESLWPAARPLALPVESVGLALKPGIARSLLAETLAQSDAAVLVADSGRALRQQMRGLGIRRLDAVILDEPEQARHVRQSAIILFRPNLCEILTELRQRP</sequence>
<evidence type="ECO:0000313" key="2">
    <source>
        <dbReference type="Proteomes" id="UP000033774"/>
    </source>
</evidence>